<reference evidence="1" key="2">
    <citation type="journal article" date="2024" name="Plant">
        <title>Genomic evolution and insights into agronomic trait innovations of Sesamum species.</title>
        <authorList>
            <person name="Miao H."/>
            <person name="Wang L."/>
            <person name="Qu L."/>
            <person name="Liu H."/>
            <person name="Sun Y."/>
            <person name="Le M."/>
            <person name="Wang Q."/>
            <person name="Wei S."/>
            <person name="Zheng Y."/>
            <person name="Lin W."/>
            <person name="Duan Y."/>
            <person name="Cao H."/>
            <person name="Xiong S."/>
            <person name="Wang X."/>
            <person name="Wei L."/>
            <person name="Li C."/>
            <person name="Ma Q."/>
            <person name="Ju M."/>
            <person name="Zhao R."/>
            <person name="Li G."/>
            <person name="Mu C."/>
            <person name="Tian Q."/>
            <person name="Mei H."/>
            <person name="Zhang T."/>
            <person name="Gao T."/>
            <person name="Zhang H."/>
        </authorList>
    </citation>
    <scope>NUCLEOTIDE SEQUENCE</scope>
    <source>
        <strain evidence="1">G02</strain>
    </source>
</reference>
<gene>
    <name evidence="1" type="ORF">Sradi_5270200</name>
</gene>
<organism evidence="1">
    <name type="scientific">Sesamum radiatum</name>
    <name type="common">Black benniseed</name>
    <dbReference type="NCBI Taxonomy" id="300843"/>
    <lineage>
        <taxon>Eukaryota</taxon>
        <taxon>Viridiplantae</taxon>
        <taxon>Streptophyta</taxon>
        <taxon>Embryophyta</taxon>
        <taxon>Tracheophyta</taxon>
        <taxon>Spermatophyta</taxon>
        <taxon>Magnoliopsida</taxon>
        <taxon>eudicotyledons</taxon>
        <taxon>Gunneridae</taxon>
        <taxon>Pentapetalae</taxon>
        <taxon>asterids</taxon>
        <taxon>lamiids</taxon>
        <taxon>Lamiales</taxon>
        <taxon>Pedaliaceae</taxon>
        <taxon>Sesamum</taxon>
    </lineage>
</organism>
<dbReference type="SUPFAM" id="SSF53474">
    <property type="entry name" value="alpha/beta-Hydrolases"/>
    <property type="match status" value="1"/>
</dbReference>
<dbReference type="EMBL" id="JACGWJ010000024">
    <property type="protein sequence ID" value="KAL0320087.1"/>
    <property type="molecule type" value="Genomic_DNA"/>
</dbReference>
<dbReference type="Gene3D" id="3.40.50.1820">
    <property type="entry name" value="alpha/beta hydrolase"/>
    <property type="match status" value="2"/>
</dbReference>
<reference evidence="1" key="1">
    <citation type="submission" date="2020-06" db="EMBL/GenBank/DDBJ databases">
        <authorList>
            <person name="Li T."/>
            <person name="Hu X."/>
            <person name="Zhang T."/>
            <person name="Song X."/>
            <person name="Zhang H."/>
            <person name="Dai N."/>
            <person name="Sheng W."/>
            <person name="Hou X."/>
            <person name="Wei L."/>
        </authorList>
    </citation>
    <scope>NUCLEOTIDE SEQUENCE</scope>
    <source>
        <strain evidence="1">G02</strain>
        <tissue evidence="1">Leaf</tissue>
    </source>
</reference>
<accession>A0AAW2LLC3</accession>
<dbReference type="AlphaFoldDB" id="A0AAW2LLC3"/>
<comment type="caution">
    <text evidence="1">The sequence shown here is derived from an EMBL/GenBank/DDBJ whole genome shotgun (WGS) entry which is preliminary data.</text>
</comment>
<proteinExistence type="predicted"/>
<dbReference type="PANTHER" id="PTHR43329">
    <property type="entry name" value="EPOXIDE HYDROLASE"/>
    <property type="match status" value="1"/>
</dbReference>
<evidence type="ECO:0000313" key="1">
    <source>
        <dbReference type="EMBL" id="KAL0320087.1"/>
    </source>
</evidence>
<name>A0AAW2LLC3_SESRA</name>
<evidence type="ECO:0008006" key="2">
    <source>
        <dbReference type="Google" id="ProtNLM"/>
    </source>
</evidence>
<protein>
    <recommendedName>
        <fullName evidence="2">Epoxide hydrolase</fullName>
    </recommendedName>
</protein>
<sequence length="128" mass="14930">MIAWNFCLMRPDRIKALVNTSIVFQPRNPAVQPIQRYRALLGDGFYMSWELSSSWTGSQIKVPVKFLIGDLDLTYHFPGVKEYIDNGDFKKYVPLLETVVVMEGVAHFLNQERPEEVSEHIYDFIKKF</sequence>
<dbReference type="InterPro" id="IPR029058">
    <property type="entry name" value="AB_hydrolase_fold"/>
</dbReference>